<dbReference type="Proteomes" id="UP000235965">
    <property type="component" value="Unassembled WGS sequence"/>
</dbReference>
<dbReference type="InterPro" id="IPR036291">
    <property type="entry name" value="NAD(P)-bd_dom_sf"/>
</dbReference>
<dbReference type="STRING" id="105785.A0A2J7RJU3"/>
<dbReference type="EMBL" id="NEVH01002987">
    <property type="protein sequence ID" value="PNF41115.1"/>
    <property type="molecule type" value="Genomic_DNA"/>
</dbReference>
<organism evidence="6 7">
    <name type="scientific">Cryptotermes secundus</name>
    <dbReference type="NCBI Taxonomy" id="105785"/>
    <lineage>
        <taxon>Eukaryota</taxon>
        <taxon>Metazoa</taxon>
        <taxon>Ecdysozoa</taxon>
        <taxon>Arthropoda</taxon>
        <taxon>Hexapoda</taxon>
        <taxon>Insecta</taxon>
        <taxon>Pterygota</taxon>
        <taxon>Neoptera</taxon>
        <taxon>Polyneoptera</taxon>
        <taxon>Dictyoptera</taxon>
        <taxon>Blattodea</taxon>
        <taxon>Blattoidea</taxon>
        <taxon>Termitoidae</taxon>
        <taxon>Kalotermitidae</taxon>
        <taxon>Cryptotermitinae</taxon>
        <taxon>Cryptotermes</taxon>
    </lineage>
</organism>
<reference evidence="6 7" key="1">
    <citation type="submission" date="2017-12" db="EMBL/GenBank/DDBJ databases">
        <title>Hemimetabolous genomes reveal molecular basis of termite eusociality.</title>
        <authorList>
            <person name="Harrison M.C."/>
            <person name="Jongepier E."/>
            <person name="Robertson H.M."/>
            <person name="Arning N."/>
            <person name="Bitard-Feildel T."/>
            <person name="Chao H."/>
            <person name="Childers C.P."/>
            <person name="Dinh H."/>
            <person name="Doddapaneni H."/>
            <person name="Dugan S."/>
            <person name="Gowin J."/>
            <person name="Greiner C."/>
            <person name="Han Y."/>
            <person name="Hu H."/>
            <person name="Hughes D.S.T."/>
            <person name="Huylmans A.-K."/>
            <person name="Kemena C."/>
            <person name="Kremer L.P.M."/>
            <person name="Lee S.L."/>
            <person name="Lopez-Ezquerra A."/>
            <person name="Mallet L."/>
            <person name="Monroy-Kuhn J.M."/>
            <person name="Moser A."/>
            <person name="Murali S.C."/>
            <person name="Muzny D.M."/>
            <person name="Otani S."/>
            <person name="Piulachs M.-D."/>
            <person name="Poelchau M."/>
            <person name="Qu J."/>
            <person name="Schaub F."/>
            <person name="Wada-Katsumata A."/>
            <person name="Worley K.C."/>
            <person name="Xie Q."/>
            <person name="Ylla G."/>
            <person name="Poulsen M."/>
            <person name="Gibbs R.A."/>
            <person name="Schal C."/>
            <person name="Richards S."/>
            <person name="Belles X."/>
            <person name="Korb J."/>
            <person name="Bornberg-Bauer E."/>
        </authorList>
    </citation>
    <scope>NUCLEOTIDE SEQUENCE [LARGE SCALE GENOMIC DNA]</scope>
    <source>
        <tissue evidence="6">Whole body</tissue>
    </source>
</reference>
<dbReference type="GO" id="GO:0008465">
    <property type="term" value="F:hydroxypyruvate reductase (NADH) activity"/>
    <property type="evidence" value="ECO:0007669"/>
    <property type="project" value="TreeGrafter"/>
</dbReference>
<keyword evidence="6" id="KW-0670">Pyruvate</keyword>
<dbReference type="Gene3D" id="3.40.50.720">
    <property type="entry name" value="NAD(P)-binding Rossmann-like Domain"/>
    <property type="match status" value="2"/>
</dbReference>
<dbReference type="PROSITE" id="PS00671">
    <property type="entry name" value="D_2_HYDROXYACID_DH_3"/>
    <property type="match status" value="1"/>
</dbReference>
<dbReference type="Pfam" id="PF02826">
    <property type="entry name" value="2-Hacid_dh_C"/>
    <property type="match status" value="1"/>
</dbReference>
<dbReference type="FunCoup" id="A0A2J7RJU3">
    <property type="interactions" value="187"/>
</dbReference>
<keyword evidence="7" id="KW-1185">Reference proteome</keyword>
<comment type="similarity">
    <text evidence="3">Belongs to the D-isomer specific 2-hydroxyacid dehydrogenase family.</text>
</comment>
<dbReference type="InterPro" id="IPR006140">
    <property type="entry name" value="D-isomer_DH_NAD-bd"/>
</dbReference>
<dbReference type="SUPFAM" id="SSF51735">
    <property type="entry name" value="NAD(P)-binding Rossmann-fold domains"/>
    <property type="match status" value="1"/>
</dbReference>
<feature type="domain" description="D-isomer specific 2-hydroxyacid dehydrogenase NAD-binding" evidence="5">
    <location>
        <begin position="114"/>
        <end position="290"/>
    </location>
</feature>
<dbReference type="PANTHER" id="PTHR10996">
    <property type="entry name" value="2-HYDROXYACID DEHYDROGENASE-RELATED"/>
    <property type="match status" value="1"/>
</dbReference>
<evidence type="ECO:0000256" key="1">
    <source>
        <dbReference type="ARBA" id="ARBA00023002"/>
    </source>
</evidence>
<evidence type="ECO:0000259" key="5">
    <source>
        <dbReference type="Pfam" id="PF02826"/>
    </source>
</evidence>
<feature type="domain" description="D-isomer specific 2-hydroxyacid dehydrogenase catalytic" evidence="4">
    <location>
        <begin position="6"/>
        <end position="321"/>
    </location>
</feature>
<dbReference type="InterPro" id="IPR029753">
    <property type="entry name" value="D-isomer_DH_CS"/>
</dbReference>
<dbReference type="GO" id="GO:0051287">
    <property type="term" value="F:NAD binding"/>
    <property type="evidence" value="ECO:0007669"/>
    <property type="project" value="InterPro"/>
</dbReference>
<accession>A0A2J7RJU3</accession>
<dbReference type="GO" id="GO:0030267">
    <property type="term" value="F:glyoxylate reductase (NADPH) activity"/>
    <property type="evidence" value="ECO:0007669"/>
    <property type="project" value="TreeGrafter"/>
</dbReference>
<evidence type="ECO:0000259" key="4">
    <source>
        <dbReference type="Pfam" id="PF00389"/>
    </source>
</evidence>
<proteinExistence type="inferred from homology"/>
<evidence type="ECO:0000313" key="7">
    <source>
        <dbReference type="Proteomes" id="UP000235965"/>
    </source>
</evidence>
<protein>
    <recommendedName>
        <fullName evidence="2">Glyoxylate reductase/hydroxypyruvate reductase</fullName>
    </recommendedName>
</protein>
<evidence type="ECO:0000313" key="6">
    <source>
        <dbReference type="EMBL" id="PNF41115.1"/>
    </source>
</evidence>
<dbReference type="GO" id="GO:0005829">
    <property type="term" value="C:cytosol"/>
    <property type="evidence" value="ECO:0007669"/>
    <property type="project" value="TreeGrafter"/>
</dbReference>
<dbReference type="SUPFAM" id="SSF52283">
    <property type="entry name" value="Formate/glycerate dehydrogenase catalytic domain-like"/>
    <property type="match status" value="1"/>
</dbReference>
<evidence type="ECO:0000256" key="2">
    <source>
        <dbReference type="ARBA" id="ARBA00073306"/>
    </source>
</evidence>
<dbReference type="PANTHER" id="PTHR10996:SF119">
    <property type="entry name" value="FI03731P-RELATED"/>
    <property type="match status" value="1"/>
</dbReference>
<comment type="caution">
    <text evidence="6">The sequence shown here is derived from an EMBL/GenBank/DDBJ whole genome shotgun (WGS) entry which is preliminary data.</text>
</comment>
<name>A0A2J7RJU3_9NEOP</name>
<dbReference type="Pfam" id="PF00389">
    <property type="entry name" value="2-Hacid_dh"/>
    <property type="match status" value="1"/>
</dbReference>
<keyword evidence="1 3" id="KW-0560">Oxidoreductase</keyword>
<dbReference type="OrthoDB" id="298012at2759"/>
<dbReference type="AlphaFoldDB" id="A0A2J7RJU3"/>
<gene>
    <name evidence="6" type="ORF">B7P43_G05971</name>
</gene>
<dbReference type="InterPro" id="IPR050223">
    <property type="entry name" value="D-isomer_2-hydroxyacid_DH"/>
</dbReference>
<sequence>MGKLRVLVTNSGLQQVAIEMLKERYDVDVCPELPFPSRQQILQRISGSDAVLWFSKEKVDSEMLDKAGPNLKVLATMSAGYDHIDVKELKKRGIKFGNTPNVLNAAVAEVAVLLCLATARRLHEGRITIENNTWVPHQLKNLIGQDIQGSTVGIVGFGGIGQAIAKRLIPFEVGQIIYSGHSPKLQAKEYGAEFVPFDQLLRQSDFVIVACPLTEETREMFDEEAFNKMKPNAVLVNVARGGIVDQPALLKALKEGKIFGAGLDVMTPEPLPTDSPLLSLPNCVLLPHIGSATTKTHTAMAVLAAKNIIAALEDKPMPAPV</sequence>
<dbReference type="InterPro" id="IPR006139">
    <property type="entry name" value="D-isomer_2_OHA_DH_cat_dom"/>
</dbReference>
<dbReference type="InParanoid" id="A0A2J7RJU3"/>
<dbReference type="FunFam" id="3.40.50.720:FF:000026">
    <property type="entry name" value="Glyoxylate/hydroxypyruvate reductase B"/>
    <property type="match status" value="1"/>
</dbReference>
<evidence type="ECO:0000256" key="3">
    <source>
        <dbReference type="RuleBase" id="RU003719"/>
    </source>
</evidence>
<dbReference type="CDD" id="cd05301">
    <property type="entry name" value="GDH"/>
    <property type="match status" value="1"/>
</dbReference>